<evidence type="ECO:0000256" key="1">
    <source>
        <dbReference type="ARBA" id="ARBA00005788"/>
    </source>
</evidence>
<reference evidence="5 6" key="1">
    <citation type="submission" date="2020-07" db="EMBL/GenBank/DDBJ databases">
        <title>Comparative genomics of pyrophilous fungi reveals a link between fire events and developmental genes.</title>
        <authorList>
            <consortium name="DOE Joint Genome Institute"/>
            <person name="Steindorff A.S."/>
            <person name="Carver A."/>
            <person name="Calhoun S."/>
            <person name="Stillman K."/>
            <person name="Liu H."/>
            <person name="Lipzen A."/>
            <person name="Pangilinan J."/>
            <person name="Labutti K."/>
            <person name="Bruns T.D."/>
            <person name="Grigoriev I.V."/>
        </authorList>
    </citation>
    <scope>NUCLEOTIDE SEQUENCE [LARGE SCALE GENOMIC DNA]</scope>
    <source>
        <strain evidence="5 6">CBS 144469</strain>
    </source>
</reference>
<dbReference type="InterPro" id="IPR013902">
    <property type="entry name" value="Mug135-like_C"/>
</dbReference>
<keyword evidence="2" id="KW-0175">Coiled coil</keyword>
<name>A0A8H6LYJ9_9AGAR</name>
<comment type="similarity">
    <text evidence="1">Belongs to the UPF0612 family.</text>
</comment>
<evidence type="ECO:0000313" key="5">
    <source>
        <dbReference type="EMBL" id="KAF6747605.1"/>
    </source>
</evidence>
<feature type="domain" description="Mug135-like C-terminal" evidence="3">
    <location>
        <begin position="182"/>
        <end position="250"/>
    </location>
</feature>
<dbReference type="EMBL" id="JACGCI010000079">
    <property type="protein sequence ID" value="KAF6747605.1"/>
    <property type="molecule type" value="Genomic_DNA"/>
</dbReference>
<dbReference type="OrthoDB" id="3128878at2759"/>
<evidence type="ECO:0000259" key="3">
    <source>
        <dbReference type="Pfam" id="PF08593"/>
    </source>
</evidence>
<protein>
    <recommendedName>
        <fullName evidence="3">Mug135-like C-terminal domain-containing protein</fullName>
    </recommendedName>
</protein>
<feature type="coiled-coil region" evidence="2">
    <location>
        <begin position="136"/>
        <end position="163"/>
    </location>
</feature>
<keyword evidence="6" id="KW-1185">Reference proteome</keyword>
<evidence type="ECO:0000313" key="6">
    <source>
        <dbReference type="Proteomes" id="UP000521943"/>
    </source>
</evidence>
<proteinExistence type="inferred from homology"/>
<evidence type="ECO:0000313" key="4">
    <source>
        <dbReference type="EMBL" id="KAF6742378.1"/>
    </source>
</evidence>
<comment type="caution">
    <text evidence="5">The sequence shown here is derived from an EMBL/GenBank/DDBJ whole genome shotgun (WGS) entry which is preliminary data.</text>
</comment>
<accession>A0A8H6LYJ9</accession>
<sequence>MPAPTRDAATPLQHRPTPKRDAFIQAKRVEHSAIGHVVTKNDELNRESYWNALKNVEQARVEAAIEAGDEDLTTAPPWALAMQRMFTEEIRGLKATMATEIAGVRTEIAGVKTEIAGLKTGIAGINNRLTGLGETISDVEHSVEELSAQVEDLGNTLRAVQVDVRQASAININRHVKIATPTSQWVIVPFSNGSDPVRDHDLPHLTTQEVVEQLSVEHLKKYLDGYGLAIGSLRGRGAPQTKDTLIRFIGGC</sequence>
<gene>
    <name evidence="5" type="ORF">DFP72DRAFT_919219</name>
    <name evidence="4" type="ORF">DFP72DRAFT_938444</name>
</gene>
<dbReference type="EMBL" id="JACGCI010000186">
    <property type="protein sequence ID" value="KAF6742378.1"/>
    <property type="molecule type" value="Genomic_DNA"/>
</dbReference>
<dbReference type="Gene3D" id="1.20.5.340">
    <property type="match status" value="1"/>
</dbReference>
<dbReference type="Pfam" id="PF08593">
    <property type="entry name" value="Mug135_C"/>
    <property type="match status" value="1"/>
</dbReference>
<evidence type="ECO:0000256" key="2">
    <source>
        <dbReference type="SAM" id="Coils"/>
    </source>
</evidence>
<organism evidence="5 6">
    <name type="scientific">Ephemerocybe angulata</name>
    <dbReference type="NCBI Taxonomy" id="980116"/>
    <lineage>
        <taxon>Eukaryota</taxon>
        <taxon>Fungi</taxon>
        <taxon>Dikarya</taxon>
        <taxon>Basidiomycota</taxon>
        <taxon>Agaricomycotina</taxon>
        <taxon>Agaricomycetes</taxon>
        <taxon>Agaricomycetidae</taxon>
        <taxon>Agaricales</taxon>
        <taxon>Agaricineae</taxon>
        <taxon>Psathyrellaceae</taxon>
        <taxon>Ephemerocybe</taxon>
    </lineage>
</organism>
<dbReference type="Proteomes" id="UP000521943">
    <property type="component" value="Unassembled WGS sequence"/>
</dbReference>
<dbReference type="AlphaFoldDB" id="A0A8H6LYJ9"/>